<keyword evidence="10 14" id="KW-0408">Iron</keyword>
<dbReference type="AlphaFoldDB" id="A0A4Y7TYL9"/>
<keyword evidence="12" id="KW-0472">Membrane</keyword>
<evidence type="ECO:0000256" key="8">
    <source>
        <dbReference type="ARBA" id="ARBA00022989"/>
    </source>
</evidence>
<gene>
    <name evidence="16" type="ORF">FA13DRAFT_1619923</name>
</gene>
<evidence type="ECO:0000256" key="2">
    <source>
        <dbReference type="ARBA" id="ARBA00004167"/>
    </source>
</evidence>
<evidence type="ECO:0000256" key="9">
    <source>
        <dbReference type="ARBA" id="ARBA00023002"/>
    </source>
</evidence>
<dbReference type="InterPro" id="IPR017972">
    <property type="entry name" value="Cyt_P450_CS"/>
</dbReference>
<dbReference type="OrthoDB" id="2789670at2759"/>
<dbReference type="InterPro" id="IPR002401">
    <property type="entry name" value="Cyt_P450_E_grp-I"/>
</dbReference>
<evidence type="ECO:0000256" key="14">
    <source>
        <dbReference type="PIRSR" id="PIRSR602401-1"/>
    </source>
</evidence>
<dbReference type="GO" id="GO:0004497">
    <property type="term" value="F:monooxygenase activity"/>
    <property type="evidence" value="ECO:0007669"/>
    <property type="project" value="UniProtKB-KW"/>
</dbReference>
<dbReference type="PANTHER" id="PTHR46300">
    <property type="entry name" value="P450, PUTATIVE (EUROFUNG)-RELATED-RELATED"/>
    <property type="match status" value="1"/>
</dbReference>
<keyword evidence="11 15" id="KW-0503">Monooxygenase</keyword>
<name>A0A4Y7TYL9_COPMI</name>
<evidence type="ECO:0000256" key="15">
    <source>
        <dbReference type="RuleBase" id="RU000461"/>
    </source>
</evidence>
<comment type="pathway">
    <text evidence="3">Secondary metabolite biosynthesis.</text>
</comment>
<dbReference type="GO" id="GO:0005506">
    <property type="term" value="F:iron ion binding"/>
    <property type="evidence" value="ECO:0007669"/>
    <property type="project" value="InterPro"/>
</dbReference>
<dbReference type="PROSITE" id="PS00086">
    <property type="entry name" value="CYTOCHROME_P450"/>
    <property type="match status" value="1"/>
</dbReference>
<dbReference type="Pfam" id="PF00067">
    <property type="entry name" value="p450"/>
    <property type="match status" value="1"/>
</dbReference>
<evidence type="ECO:0000256" key="13">
    <source>
        <dbReference type="ARBA" id="ARBA00023180"/>
    </source>
</evidence>
<dbReference type="PRINTS" id="PR00463">
    <property type="entry name" value="EP450I"/>
</dbReference>
<organism evidence="16 17">
    <name type="scientific">Coprinellus micaceus</name>
    <name type="common">Glistening ink-cap mushroom</name>
    <name type="synonym">Coprinus micaceus</name>
    <dbReference type="NCBI Taxonomy" id="71717"/>
    <lineage>
        <taxon>Eukaryota</taxon>
        <taxon>Fungi</taxon>
        <taxon>Dikarya</taxon>
        <taxon>Basidiomycota</taxon>
        <taxon>Agaricomycotina</taxon>
        <taxon>Agaricomycetes</taxon>
        <taxon>Agaricomycetidae</taxon>
        <taxon>Agaricales</taxon>
        <taxon>Agaricineae</taxon>
        <taxon>Psathyrellaceae</taxon>
        <taxon>Coprinellus</taxon>
    </lineage>
</organism>
<evidence type="ECO:0000256" key="4">
    <source>
        <dbReference type="ARBA" id="ARBA00010617"/>
    </source>
</evidence>
<dbReference type="STRING" id="71717.A0A4Y7TYL9"/>
<dbReference type="GO" id="GO:0020037">
    <property type="term" value="F:heme binding"/>
    <property type="evidence" value="ECO:0007669"/>
    <property type="project" value="InterPro"/>
</dbReference>
<evidence type="ECO:0000256" key="12">
    <source>
        <dbReference type="ARBA" id="ARBA00023136"/>
    </source>
</evidence>
<evidence type="ECO:0000256" key="5">
    <source>
        <dbReference type="ARBA" id="ARBA00022617"/>
    </source>
</evidence>
<dbReference type="CDD" id="cd11065">
    <property type="entry name" value="CYP64-like"/>
    <property type="match status" value="1"/>
</dbReference>
<keyword evidence="9 15" id="KW-0560">Oxidoreductase</keyword>
<evidence type="ECO:0000256" key="7">
    <source>
        <dbReference type="ARBA" id="ARBA00022723"/>
    </source>
</evidence>
<evidence type="ECO:0000313" key="16">
    <source>
        <dbReference type="EMBL" id="TEB39266.1"/>
    </source>
</evidence>
<sequence length="527" mass="60119">MPSSPFAFIPFGVLACVFLGRQIKKWKAQQLLPPLPPGPPTSLFRGPDFKGQAPWLAYAAWQKEYGDLVYYSYVGNKVLILNSYEAFVELFDKQGSIYSFRARRTMVETVLGFDFMITTMQDDEKWRYFSRNGDKDTGNYNAEQVAHIHSYLRRLLDKPEDFRYSSRRTAAGVVLSLLYGHDVAKEDDHYLFLADESLKAIVEAGPFGAFMVDYLPWLRFVPTWFPWTAWKRKAMLSRKWIRQALELPFETVTRQLVIGNSLVATELAELQNTHENSRRYTEEIVKNTAATSFMAGSDTTVSLTLSFWLVCTKFPDVQRRAQEEVDRVCPDRLPQLSDRPQMPLIQSMIFELLRWNPATPVGVPHYVRETNVYGGYTIPAGTTIIPNMWIMLHDEKVYPDPFTFKIDRFLGSNGRVDESADKCINPIPDAAVFGVGRRKCPGNYIGMDFVFLMVTNLLKTFQASKAFDEDGQEIDPPAIYTPGLGRYGYNSYQLRAFALTSNSSFQPPSGIPLCNPPSLRRCSDLDQ</sequence>
<dbReference type="GO" id="GO:0016705">
    <property type="term" value="F:oxidoreductase activity, acting on paired donors, with incorporation or reduction of molecular oxygen"/>
    <property type="evidence" value="ECO:0007669"/>
    <property type="project" value="InterPro"/>
</dbReference>
<evidence type="ECO:0000256" key="3">
    <source>
        <dbReference type="ARBA" id="ARBA00005179"/>
    </source>
</evidence>
<keyword evidence="13" id="KW-0325">Glycoprotein</keyword>
<comment type="similarity">
    <text evidence="4 15">Belongs to the cytochrome P450 family.</text>
</comment>
<dbReference type="PANTHER" id="PTHR46300:SF2">
    <property type="entry name" value="CYTOCHROME P450 MONOOXYGENASE ALNH-RELATED"/>
    <property type="match status" value="1"/>
</dbReference>
<comment type="cofactor">
    <cofactor evidence="1 14">
        <name>heme</name>
        <dbReference type="ChEBI" id="CHEBI:30413"/>
    </cofactor>
</comment>
<dbReference type="Proteomes" id="UP000298030">
    <property type="component" value="Unassembled WGS sequence"/>
</dbReference>
<keyword evidence="6" id="KW-0812">Transmembrane</keyword>
<proteinExistence type="inferred from homology"/>
<feature type="binding site" description="axial binding residue" evidence="14">
    <location>
        <position position="440"/>
    </location>
    <ligand>
        <name>heme</name>
        <dbReference type="ChEBI" id="CHEBI:30413"/>
    </ligand>
    <ligandPart>
        <name>Fe</name>
        <dbReference type="ChEBI" id="CHEBI:18248"/>
    </ligandPart>
</feature>
<comment type="caution">
    <text evidence="16">The sequence shown here is derived from an EMBL/GenBank/DDBJ whole genome shotgun (WGS) entry which is preliminary data.</text>
</comment>
<dbReference type="InterPro" id="IPR001128">
    <property type="entry name" value="Cyt_P450"/>
</dbReference>
<evidence type="ECO:0000256" key="1">
    <source>
        <dbReference type="ARBA" id="ARBA00001971"/>
    </source>
</evidence>
<keyword evidence="17" id="KW-1185">Reference proteome</keyword>
<keyword evidence="7 14" id="KW-0479">Metal-binding</keyword>
<dbReference type="GO" id="GO:0016020">
    <property type="term" value="C:membrane"/>
    <property type="evidence" value="ECO:0007669"/>
    <property type="project" value="UniProtKB-SubCell"/>
</dbReference>
<comment type="subcellular location">
    <subcellularLocation>
        <location evidence="2">Membrane</location>
        <topology evidence="2">Single-pass membrane protein</topology>
    </subcellularLocation>
</comment>
<reference evidence="16 17" key="1">
    <citation type="journal article" date="2019" name="Nat. Ecol. Evol.">
        <title>Megaphylogeny resolves global patterns of mushroom evolution.</title>
        <authorList>
            <person name="Varga T."/>
            <person name="Krizsan K."/>
            <person name="Foldi C."/>
            <person name="Dima B."/>
            <person name="Sanchez-Garcia M."/>
            <person name="Sanchez-Ramirez S."/>
            <person name="Szollosi G.J."/>
            <person name="Szarkandi J.G."/>
            <person name="Papp V."/>
            <person name="Albert L."/>
            <person name="Andreopoulos W."/>
            <person name="Angelini C."/>
            <person name="Antonin V."/>
            <person name="Barry K.W."/>
            <person name="Bougher N.L."/>
            <person name="Buchanan P."/>
            <person name="Buyck B."/>
            <person name="Bense V."/>
            <person name="Catcheside P."/>
            <person name="Chovatia M."/>
            <person name="Cooper J."/>
            <person name="Damon W."/>
            <person name="Desjardin D."/>
            <person name="Finy P."/>
            <person name="Geml J."/>
            <person name="Haridas S."/>
            <person name="Hughes K."/>
            <person name="Justo A."/>
            <person name="Karasinski D."/>
            <person name="Kautmanova I."/>
            <person name="Kiss B."/>
            <person name="Kocsube S."/>
            <person name="Kotiranta H."/>
            <person name="LaButti K.M."/>
            <person name="Lechner B.E."/>
            <person name="Liimatainen K."/>
            <person name="Lipzen A."/>
            <person name="Lukacs Z."/>
            <person name="Mihaltcheva S."/>
            <person name="Morgado L.N."/>
            <person name="Niskanen T."/>
            <person name="Noordeloos M.E."/>
            <person name="Ohm R.A."/>
            <person name="Ortiz-Santana B."/>
            <person name="Ovrebo C."/>
            <person name="Racz N."/>
            <person name="Riley R."/>
            <person name="Savchenko A."/>
            <person name="Shiryaev A."/>
            <person name="Soop K."/>
            <person name="Spirin V."/>
            <person name="Szebenyi C."/>
            <person name="Tomsovsky M."/>
            <person name="Tulloss R.E."/>
            <person name="Uehling J."/>
            <person name="Grigoriev I.V."/>
            <person name="Vagvolgyi C."/>
            <person name="Papp T."/>
            <person name="Martin F.M."/>
            <person name="Miettinen O."/>
            <person name="Hibbett D.S."/>
            <person name="Nagy L.G."/>
        </authorList>
    </citation>
    <scope>NUCLEOTIDE SEQUENCE [LARGE SCALE GENOMIC DNA]</scope>
    <source>
        <strain evidence="16 17">FP101781</strain>
    </source>
</reference>
<evidence type="ECO:0000256" key="10">
    <source>
        <dbReference type="ARBA" id="ARBA00023004"/>
    </source>
</evidence>
<dbReference type="SUPFAM" id="SSF48264">
    <property type="entry name" value="Cytochrome P450"/>
    <property type="match status" value="1"/>
</dbReference>
<dbReference type="InterPro" id="IPR050364">
    <property type="entry name" value="Cytochrome_P450_fung"/>
</dbReference>
<dbReference type="Gene3D" id="1.10.630.10">
    <property type="entry name" value="Cytochrome P450"/>
    <property type="match status" value="1"/>
</dbReference>
<accession>A0A4Y7TYL9</accession>
<evidence type="ECO:0000256" key="6">
    <source>
        <dbReference type="ARBA" id="ARBA00022692"/>
    </source>
</evidence>
<protein>
    <submittedName>
        <fullName evidence="16">Cytochrome P450</fullName>
    </submittedName>
</protein>
<keyword evidence="5 14" id="KW-0349">Heme</keyword>
<dbReference type="InterPro" id="IPR036396">
    <property type="entry name" value="Cyt_P450_sf"/>
</dbReference>
<evidence type="ECO:0000313" key="17">
    <source>
        <dbReference type="Proteomes" id="UP000298030"/>
    </source>
</evidence>
<keyword evidence="8" id="KW-1133">Transmembrane helix</keyword>
<evidence type="ECO:0000256" key="11">
    <source>
        <dbReference type="ARBA" id="ARBA00023033"/>
    </source>
</evidence>
<dbReference type="EMBL" id="QPFP01000002">
    <property type="protein sequence ID" value="TEB39266.1"/>
    <property type="molecule type" value="Genomic_DNA"/>
</dbReference>